<evidence type="ECO:0000313" key="2">
    <source>
        <dbReference type="Proteomes" id="UP000298030"/>
    </source>
</evidence>
<feature type="non-terminal residue" evidence="1">
    <location>
        <position position="65"/>
    </location>
</feature>
<protein>
    <submittedName>
        <fullName evidence="1">Uncharacterized protein</fullName>
    </submittedName>
</protein>
<evidence type="ECO:0000313" key="1">
    <source>
        <dbReference type="EMBL" id="TEB27516.1"/>
    </source>
</evidence>
<name>A0A4Y7T069_COPMI</name>
<sequence length="65" mass="6780">MPSGYGLDVGLFGSSSSSTLSHSGHHHGIVKQPGVGEQTVSHVVVLPWRGAWVGARRPPAIRPAL</sequence>
<gene>
    <name evidence="1" type="ORF">FA13DRAFT_1736365</name>
</gene>
<proteinExistence type="predicted"/>
<dbReference type="Proteomes" id="UP000298030">
    <property type="component" value="Unassembled WGS sequence"/>
</dbReference>
<organism evidence="1 2">
    <name type="scientific">Coprinellus micaceus</name>
    <name type="common">Glistening ink-cap mushroom</name>
    <name type="synonym">Coprinus micaceus</name>
    <dbReference type="NCBI Taxonomy" id="71717"/>
    <lineage>
        <taxon>Eukaryota</taxon>
        <taxon>Fungi</taxon>
        <taxon>Dikarya</taxon>
        <taxon>Basidiomycota</taxon>
        <taxon>Agaricomycotina</taxon>
        <taxon>Agaricomycetes</taxon>
        <taxon>Agaricomycetidae</taxon>
        <taxon>Agaricales</taxon>
        <taxon>Agaricineae</taxon>
        <taxon>Psathyrellaceae</taxon>
        <taxon>Coprinellus</taxon>
    </lineage>
</organism>
<accession>A0A4Y7T069</accession>
<dbReference type="AlphaFoldDB" id="A0A4Y7T069"/>
<reference evidence="1 2" key="1">
    <citation type="journal article" date="2019" name="Nat. Ecol. Evol.">
        <title>Megaphylogeny resolves global patterns of mushroom evolution.</title>
        <authorList>
            <person name="Varga T."/>
            <person name="Krizsan K."/>
            <person name="Foldi C."/>
            <person name="Dima B."/>
            <person name="Sanchez-Garcia M."/>
            <person name="Sanchez-Ramirez S."/>
            <person name="Szollosi G.J."/>
            <person name="Szarkandi J.G."/>
            <person name="Papp V."/>
            <person name="Albert L."/>
            <person name="Andreopoulos W."/>
            <person name="Angelini C."/>
            <person name="Antonin V."/>
            <person name="Barry K.W."/>
            <person name="Bougher N.L."/>
            <person name="Buchanan P."/>
            <person name="Buyck B."/>
            <person name="Bense V."/>
            <person name="Catcheside P."/>
            <person name="Chovatia M."/>
            <person name="Cooper J."/>
            <person name="Damon W."/>
            <person name="Desjardin D."/>
            <person name="Finy P."/>
            <person name="Geml J."/>
            <person name="Haridas S."/>
            <person name="Hughes K."/>
            <person name="Justo A."/>
            <person name="Karasinski D."/>
            <person name="Kautmanova I."/>
            <person name="Kiss B."/>
            <person name="Kocsube S."/>
            <person name="Kotiranta H."/>
            <person name="LaButti K.M."/>
            <person name="Lechner B.E."/>
            <person name="Liimatainen K."/>
            <person name="Lipzen A."/>
            <person name="Lukacs Z."/>
            <person name="Mihaltcheva S."/>
            <person name="Morgado L.N."/>
            <person name="Niskanen T."/>
            <person name="Noordeloos M.E."/>
            <person name="Ohm R.A."/>
            <person name="Ortiz-Santana B."/>
            <person name="Ovrebo C."/>
            <person name="Racz N."/>
            <person name="Riley R."/>
            <person name="Savchenko A."/>
            <person name="Shiryaev A."/>
            <person name="Soop K."/>
            <person name="Spirin V."/>
            <person name="Szebenyi C."/>
            <person name="Tomsovsky M."/>
            <person name="Tulloss R.E."/>
            <person name="Uehling J."/>
            <person name="Grigoriev I.V."/>
            <person name="Vagvolgyi C."/>
            <person name="Papp T."/>
            <person name="Martin F.M."/>
            <person name="Miettinen O."/>
            <person name="Hibbett D.S."/>
            <person name="Nagy L.G."/>
        </authorList>
    </citation>
    <scope>NUCLEOTIDE SEQUENCE [LARGE SCALE GENOMIC DNA]</scope>
    <source>
        <strain evidence="1 2">FP101781</strain>
    </source>
</reference>
<keyword evidence="2" id="KW-1185">Reference proteome</keyword>
<dbReference type="EMBL" id="QPFP01000039">
    <property type="protein sequence ID" value="TEB27516.1"/>
    <property type="molecule type" value="Genomic_DNA"/>
</dbReference>
<comment type="caution">
    <text evidence="1">The sequence shown here is derived from an EMBL/GenBank/DDBJ whole genome shotgun (WGS) entry which is preliminary data.</text>
</comment>